<feature type="compositionally biased region" description="Basic and acidic residues" evidence="1">
    <location>
        <begin position="267"/>
        <end position="279"/>
    </location>
</feature>
<feature type="compositionally biased region" description="Basic residues" evidence="1">
    <location>
        <begin position="413"/>
        <end position="422"/>
    </location>
</feature>
<dbReference type="AlphaFoldDB" id="A0A225UTF1"/>
<evidence type="ECO:0000313" key="2">
    <source>
        <dbReference type="EMBL" id="OWY96312.1"/>
    </source>
</evidence>
<evidence type="ECO:0000313" key="3">
    <source>
        <dbReference type="Proteomes" id="UP000198211"/>
    </source>
</evidence>
<gene>
    <name evidence="2" type="ORF">PHMEG_00033449</name>
</gene>
<comment type="caution">
    <text evidence="2">The sequence shown here is derived from an EMBL/GenBank/DDBJ whole genome shotgun (WGS) entry which is preliminary data.</text>
</comment>
<organism evidence="2 3">
    <name type="scientific">Phytophthora megakarya</name>
    <dbReference type="NCBI Taxonomy" id="4795"/>
    <lineage>
        <taxon>Eukaryota</taxon>
        <taxon>Sar</taxon>
        <taxon>Stramenopiles</taxon>
        <taxon>Oomycota</taxon>
        <taxon>Peronosporomycetes</taxon>
        <taxon>Peronosporales</taxon>
        <taxon>Peronosporaceae</taxon>
        <taxon>Phytophthora</taxon>
    </lineage>
</organism>
<feature type="non-terminal residue" evidence="2">
    <location>
        <position position="442"/>
    </location>
</feature>
<feature type="region of interest" description="Disordered" evidence="1">
    <location>
        <begin position="18"/>
        <end position="38"/>
    </location>
</feature>
<dbReference type="Proteomes" id="UP000198211">
    <property type="component" value="Unassembled WGS sequence"/>
</dbReference>
<feature type="compositionally biased region" description="Basic and acidic residues" evidence="1">
    <location>
        <begin position="403"/>
        <end position="412"/>
    </location>
</feature>
<feature type="region of interest" description="Disordered" evidence="1">
    <location>
        <begin position="381"/>
        <end position="442"/>
    </location>
</feature>
<feature type="region of interest" description="Disordered" evidence="1">
    <location>
        <begin position="199"/>
        <end position="296"/>
    </location>
</feature>
<accession>A0A225UTF1</accession>
<feature type="region of interest" description="Disordered" evidence="1">
    <location>
        <begin position="135"/>
        <end position="161"/>
    </location>
</feature>
<proteinExistence type="predicted"/>
<sequence>MVVNKIDFEEETCREECFEEKTEREGGSATKERSVPDQVYIYDHRGETKKEEEAMMEEALLPLESRTTEVAAGEEDYFCDYYADYKEIASLEEGQPVEVTASAGVDNGIRIGEDHSLCGDGTLLEEVLVTEPAGRTVEKNGNPNTGAVGERFQPKNDPGSLTSDAVRAMEERFESQVGTVRIPFLGPVIKPPEERSAVHVRFSATEENGKEEVAEYEKLEEREEEGSHVEESTPRMAEVKSPEPCPESEAGTLPDEKATCRSTGSRLKGDVTPKLDEKVASMAEPGGSKTGLNRTIGEEKEEFEKELEERLFPLDEVELKKRVKANEEQKKELCLAELSCILGIPEEILVRTRESSPGELSKPEYWIKWYASTLASSEAAKRDFNNAPQDGDTVASVSPSAKGDSDERDVGGGKKKFRRSRKREKERTKKFLVQRDPVDMTV</sequence>
<feature type="compositionally biased region" description="Basic and acidic residues" evidence="1">
    <location>
        <begin position="207"/>
        <end position="241"/>
    </location>
</feature>
<keyword evidence="3" id="KW-1185">Reference proteome</keyword>
<reference evidence="3" key="1">
    <citation type="submission" date="2017-03" db="EMBL/GenBank/DDBJ databases">
        <title>Phytopthora megakarya and P. palmivora, two closely related causual agents of cacao black pod achieved similar genome size and gene model numbers by different mechanisms.</title>
        <authorList>
            <person name="Ali S."/>
            <person name="Shao J."/>
            <person name="Larry D.J."/>
            <person name="Kronmiller B."/>
            <person name="Shen D."/>
            <person name="Strem M.D."/>
            <person name="Melnick R.L."/>
            <person name="Guiltinan M.J."/>
            <person name="Tyler B.M."/>
            <person name="Meinhardt L.W."/>
            <person name="Bailey B.A."/>
        </authorList>
    </citation>
    <scope>NUCLEOTIDE SEQUENCE [LARGE SCALE GENOMIC DNA]</scope>
    <source>
        <strain evidence="3">zdho120</strain>
    </source>
</reference>
<name>A0A225UTF1_9STRA</name>
<evidence type="ECO:0000256" key="1">
    <source>
        <dbReference type="SAM" id="MobiDB-lite"/>
    </source>
</evidence>
<protein>
    <submittedName>
        <fullName evidence="2">Uncharacterized protein</fullName>
    </submittedName>
</protein>
<feature type="compositionally biased region" description="Basic and acidic residues" evidence="1">
    <location>
        <begin position="18"/>
        <end position="35"/>
    </location>
</feature>
<dbReference type="EMBL" id="NBNE01011808">
    <property type="protein sequence ID" value="OWY96312.1"/>
    <property type="molecule type" value="Genomic_DNA"/>
</dbReference>